<proteinExistence type="predicted"/>
<dbReference type="Gene3D" id="3.40.50.300">
    <property type="entry name" value="P-loop containing nucleotide triphosphate hydrolases"/>
    <property type="match status" value="1"/>
</dbReference>
<evidence type="ECO:0000256" key="1">
    <source>
        <dbReference type="ARBA" id="ARBA00022448"/>
    </source>
</evidence>
<feature type="domain" description="ABC transporter" evidence="5">
    <location>
        <begin position="4"/>
        <end position="243"/>
    </location>
</feature>
<dbReference type="PANTHER" id="PTHR24220">
    <property type="entry name" value="IMPORT ATP-BINDING PROTEIN"/>
    <property type="match status" value="1"/>
</dbReference>
<evidence type="ECO:0000256" key="3">
    <source>
        <dbReference type="ARBA" id="ARBA00022840"/>
    </source>
</evidence>
<dbReference type="RefSeq" id="WP_179536929.1">
    <property type="nucleotide sequence ID" value="NZ_JACBYW010000008.1"/>
</dbReference>
<name>A0A852Z5J0_9ACTN</name>
<dbReference type="AlphaFoldDB" id="A0A852Z5J0"/>
<dbReference type="SUPFAM" id="SSF52540">
    <property type="entry name" value="P-loop containing nucleoside triphosphate hydrolases"/>
    <property type="match status" value="1"/>
</dbReference>
<dbReference type="GO" id="GO:0022857">
    <property type="term" value="F:transmembrane transporter activity"/>
    <property type="evidence" value="ECO:0007669"/>
    <property type="project" value="TreeGrafter"/>
</dbReference>
<dbReference type="CDD" id="cd03255">
    <property type="entry name" value="ABC_MJ0796_LolCDE_FtsE"/>
    <property type="match status" value="1"/>
</dbReference>
<evidence type="ECO:0000256" key="2">
    <source>
        <dbReference type="ARBA" id="ARBA00022741"/>
    </source>
</evidence>
<dbReference type="InterPro" id="IPR003593">
    <property type="entry name" value="AAA+_ATPase"/>
</dbReference>
<dbReference type="GO" id="GO:0005886">
    <property type="term" value="C:plasma membrane"/>
    <property type="evidence" value="ECO:0007669"/>
    <property type="project" value="TreeGrafter"/>
</dbReference>
<keyword evidence="7" id="KW-1185">Reference proteome</keyword>
<dbReference type="PANTHER" id="PTHR24220:SF86">
    <property type="entry name" value="ABC TRANSPORTER ABCH.1"/>
    <property type="match status" value="1"/>
</dbReference>
<dbReference type="Proteomes" id="UP000548304">
    <property type="component" value="Unassembled WGS sequence"/>
</dbReference>
<dbReference type="InterPro" id="IPR003439">
    <property type="entry name" value="ABC_transporter-like_ATP-bd"/>
</dbReference>
<evidence type="ECO:0000259" key="5">
    <source>
        <dbReference type="PROSITE" id="PS50893"/>
    </source>
</evidence>
<dbReference type="InterPro" id="IPR017911">
    <property type="entry name" value="MacB-like_ATP-bd"/>
</dbReference>
<evidence type="ECO:0000313" key="6">
    <source>
        <dbReference type="EMBL" id="NYH80585.1"/>
    </source>
</evidence>
<dbReference type="PROSITE" id="PS00211">
    <property type="entry name" value="ABC_TRANSPORTER_1"/>
    <property type="match status" value="1"/>
</dbReference>
<accession>A0A852Z5J0</accession>
<comment type="caution">
    <text evidence="6">The sequence shown here is derived from an EMBL/GenBank/DDBJ whole genome shotgun (WGS) entry which is preliminary data.</text>
</comment>
<reference evidence="6 7" key="1">
    <citation type="submission" date="2020-07" db="EMBL/GenBank/DDBJ databases">
        <title>Genomic Encyclopedia of Type Strains, Phase III (KMG-III): the genomes of soil and plant-associated and newly described type strains.</title>
        <authorList>
            <person name="Whitman W."/>
        </authorList>
    </citation>
    <scope>NUCLEOTIDE SEQUENCE [LARGE SCALE GENOMIC DNA]</scope>
    <source>
        <strain evidence="6 7">CECT 8576</strain>
    </source>
</reference>
<keyword evidence="2" id="KW-0547">Nucleotide-binding</keyword>
<sequence length="247" mass="26713">MTLLQASGLSKTYGQGRLRVEALHEVSLSIESGEAVALMGPSGCGKSTLLSLLGLTLPATSGELVVNGALAPARERHRARLRNAFFGYLHQEFAIVEDDSVANNVTIPLEYARPRISRRQRRERARRALNDVGLEWALHRKASELSGGERQRVAIARALTNEPHVVIADEPTAALDVATAREIVTLLLSMREQGTSILMATHDPRVADRCDRLIGMEDGHLAPDDAEMSLTETGLGPTREPSGPSIG</sequence>
<evidence type="ECO:0000256" key="4">
    <source>
        <dbReference type="SAM" id="MobiDB-lite"/>
    </source>
</evidence>
<dbReference type="InterPro" id="IPR015854">
    <property type="entry name" value="ABC_transpr_LolD-like"/>
</dbReference>
<dbReference type="EMBL" id="JACBYW010000008">
    <property type="protein sequence ID" value="NYH80585.1"/>
    <property type="molecule type" value="Genomic_DNA"/>
</dbReference>
<organism evidence="6 7">
    <name type="scientific">Actinopolyspora biskrensis</name>
    <dbReference type="NCBI Taxonomy" id="1470178"/>
    <lineage>
        <taxon>Bacteria</taxon>
        <taxon>Bacillati</taxon>
        <taxon>Actinomycetota</taxon>
        <taxon>Actinomycetes</taxon>
        <taxon>Actinopolysporales</taxon>
        <taxon>Actinopolysporaceae</taxon>
        <taxon>Actinopolyspora</taxon>
    </lineage>
</organism>
<keyword evidence="1" id="KW-0813">Transport</keyword>
<dbReference type="PROSITE" id="PS50893">
    <property type="entry name" value="ABC_TRANSPORTER_2"/>
    <property type="match status" value="1"/>
</dbReference>
<dbReference type="SMART" id="SM00382">
    <property type="entry name" value="AAA"/>
    <property type="match status" value="1"/>
</dbReference>
<dbReference type="GO" id="GO:0005524">
    <property type="term" value="F:ATP binding"/>
    <property type="evidence" value="ECO:0007669"/>
    <property type="project" value="UniProtKB-KW"/>
</dbReference>
<keyword evidence="3 6" id="KW-0067">ATP-binding</keyword>
<gene>
    <name evidence="6" type="ORF">FHR84_003951</name>
</gene>
<dbReference type="InterPro" id="IPR017871">
    <property type="entry name" value="ABC_transporter-like_CS"/>
</dbReference>
<dbReference type="Pfam" id="PF00005">
    <property type="entry name" value="ABC_tran"/>
    <property type="match status" value="1"/>
</dbReference>
<dbReference type="InterPro" id="IPR027417">
    <property type="entry name" value="P-loop_NTPase"/>
</dbReference>
<protein>
    <submittedName>
        <fullName evidence="6">Putative ABC transport system ATP-binding protein</fullName>
    </submittedName>
</protein>
<evidence type="ECO:0000313" key="7">
    <source>
        <dbReference type="Proteomes" id="UP000548304"/>
    </source>
</evidence>
<dbReference type="GO" id="GO:0016887">
    <property type="term" value="F:ATP hydrolysis activity"/>
    <property type="evidence" value="ECO:0007669"/>
    <property type="project" value="InterPro"/>
</dbReference>
<feature type="region of interest" description="Disordered" evidence="4">
    <location>
        <begin position="219"/>
        <end position="247"/>
    </location>
</feature>